<dbReference type="GO" id="GO:0006310">
    <property type="term" value="P:DNA recombination"/>
    <property type="evidence" value="ECO:0007669"/>
    <property type="project" value="UniProtKB-KW"/>
</dbReference>
<dbReference type="Gene3D" id="1.10.443.10">
    <property type="entry name" value="Intergrase catalytic core"/>
    <property type="match status" value="1"/>
</dbReference>
<evidence type="ECO:0000313" key="4">
    <source>
        <dbReference type="Proteomes" id="UP000078437"/>
    </source>
</evidence>
<dbReference type="SUPFAM" id="SSF56349">
    <property type="entry name" value="DNA breaking-rejoining enzymes"/>
    <property type="match status" value="1"/>
</dbReference>
<dbReference type="RefSeq" id="WP_067876904.1">
    <property type="nucleotide sequence ID" value="NZ_CP013979.1"/>
</dbReference>
<dbReference type="InterPro" id="IPR002104">
    <property type="entry name" value="Integrase_catalytic"/>
</dbReference>
<dbReference type="InterPro" id="IPR013762">
    <property type="entry name" value="Integrase-like_cat_sf"/>
</dbReference>
<dbReference type="KEGG" id="agy:ATC03_11150"/>
<dbReference type="STRING" id="453304.ATC03_11150"/>
<keyword evidence="4" id="KW-1185">Reference proteome</keyword>
<feature type="domain" description="Tyr recombinase" evidence="2">
    <location>
        <begin position="1"/>
        <end position="104"/>
    </location>
</feature>
<organism evidence="3 4">
    <name type="scientific">Agromyces aureus</name>
    <dbReference type="NCBI Taxonomy" id="453304"/>
    <lineage>
        <taxon>Bacteria</taxon>
        <taxon>Bacillati</taxon>
        <taxon>Actinomycetota</taxon>
        <taxon>Actinomycetes</taxon>
        <taxon>Micrococcales</taxon>
        <taxon>Microbacteriaceae</taxon>
        <taxon>Agromyces</taxon>
    </lineage>
</organism>
<dbReference type="GO" id="GO:0003677">
    <property type="term" value="F:DNA binding"/>
    <property type="evidence" value="ECO:0007669"/>
    <property type="project" value="InterPro"/>
</dbReference>
<reference evidence="3 4" key="1">
    <citation type="journal article" date="2016" name="Int. J. Syst. Evol. Microbiol.">
        <title>Agromyces aureus sp. nov., isolated from the rhizosphere of Salix caprea L. grown in a heavy-metal-contaminated soil.</title>
        <authorList>
            <person name="Corretto E."/>
            <person name="Antonielli L."/>
            <person name="Sessitsch A."/>
            <person name="Compant S."/>
            <person name="Gorfer M."/>
            <person name="Kuffner M."/>
            <person name="Brader G."/>
        </authorList>
    </citation>
    <scope>NUCLEOTIDE SEQUENCE [LARGE SCALE GENOMIC DNA]</scope>
    <source>
        <strain evidence="3 4">AR33</strain>
    </source>
</reference>
<dbReference type="GO" id="GO:0015074">
    <property type="term" value="P:DNA integration"/>
    <property type="evidence" value="ECO:0007669"/>
    <property type="project" value="InterPro"/>
</dbReference>
<keyword evidence="1" id="KW-0233">DNA recombination</keyword>
<dbReference type="Proteomes" id="UP000078437">
    <property type="component" value="Chromosome"/>
</dbReference>
<dbReference type="EMBL" id="CP013979">
    <property type="protein sequence ID" value="ANJ27196.1"/>
    <property type="molecule type" value="Genomic_DNA"/>
</dbReference>
<name>A0A191WG12_9MICO</name>
<proteinExistence type="predicted"/>
<dbReference type="InterPro" id="IPR011010">
    <property type="entry name" value="DNA_brk_join_enz"/>
</dbReference>
<evidence type="ECO:0000313" key="3">
    <source>
        <dbReference type="EMBL" id="ANJ27196.1"/>
    </source>
</evidence>
<evidence type="ECO:0000259" key="2">
    <source>
        <dbReference type="PROSITE" id="PS51898"/>
    </source>
</evidence>
<dbReference type="PROSITE" id="PS51898">
    <property type="entry name" value="TYR_RECOMBINASE"/>
    <property type="match status" value="1"/>
</dbReference>
<accession>A0A191WG12</accession>
<gene>
    <name evidence="3" type="ORF">ATC03_11150</name>
</gene>
<protein>
    <recommendedName>
        <fullName evidence="2">Tyr recombinase domain-containing protein</fullName>
    </recommendedName>
</protein>
<dbReference type="Pfam" id="PF00589">
    <property type="entry name" value="Phage_integrase"/>
    <property type="match status" value="1"/>
</dbReference>
<sequence>MPSTSRLTWQDGRPFSPEDVTRRFPRAIRTYNAEAPEATRKGTTTSPLPLVRFHDLRHLQASLMLAAGVPLALVSKRLGHSSVQVTSDTYGHFLDGVGAQAATAAAALIPRRSVDVP</sequence>
<evidence type="ECO:0000256" key="1">
    <source>
        <dbReference type="ARBA" id="ARBA00023172"/>
    </source>
</evidence>
<reference evidence="4" key="2">
    <citation type="submission" date="2016-01" db="EMBL/GenBank/DDBJ databases">
        <title>Complete genome sequence of Agromyces aureus AR33T and comparison with related organisms.</title>
        <authorList>
            <person name="Corretto E."/>
            <person name="Antonielli L."/>
            <person name="Sessitsch A."/>
            <person name="Brader G."/>
        </authorList>
    </citation>
    <scope>NUCLEOTIDE SEQUENCE [LARGE SCALE GENOMIC DNA]</scope>
    <source>
        <strain evidence="4">AR33</strain>
    </source>
</reference>
<dbReference type="AlphaFoldDB" id="A0A191WG12"/>